<name>A0A1G9ZBG2_9EURY</name>
<dbReference type="PANTHER" id="PTHR13887">
    <property type="entry name" value="GLUTATHIONE S-TRANSFERASE KAPPA"/>
    <property type="match status" value="1"/>
</dbReference>
<keyword evidence="8" id="KW-1133">Transmembrane helix</keyword>
<accession>A0A1G9ZBG2</accession>
<dbReference type="Gene3D" id="3.40.30.10">
    <property type="entry name" value="Glutaredoxin"/>
    <property type="match status" value="1"/>
</dbReference>
<keyword evidence="7" id="KW-0676">Redox-active center</keyword>
<evidence type="ECO:0000256" key="4">
    <source>
        <dbReference type="ARBA" id="ARBA00022982"/>
    </source>
</evidence>
<dbReference type="PANTHER" id="PTHR13887:SF14">
    <property type="entry name" value="DISULFIDE BOND FORMATION PROTEIN D"/>
    <property type="match status" value="1"/>
</dbReference>
<organism evidence="10 11">
    <name type="scientific">Haloarchaeobius iranensis</name>
    <dbReference type="NCBI Taxonomy" id="996166"/>
    <lineage>
        <taxon>Archaea</taxon>
        <taxon>Methanobacteriati</taxon>
        <taxon>Methanobacteriota</taxon>
        <taxon>Stenosarchaea group</taxon>
        <taxon>Halobacteria</taxon>
        <taxon>Halobacteriales</taxon>
        <taxon>Halorubellaceae</taxon>
        <taxon>Haloarchaeobius</taxon>
    </lineage>
</organism>
<evidence type="ECO:0000256" key="7">
    <source>
        <dbReference type="ARBA" id="ARBA00023284"/>
    </source>
</evidence>
<keyword evidence="5" id="KW-0560">Oxidoreductase</keyword>
<keyword evidence="4" id="KW-0249">Electron transport</keyword>
<keyword evidence="8" id="KW-0812">Transmembrane</keyword>
<keyword evidence="10" id="KW-0413">Isomerase</keyword>
<keyword evidence="3" id="KW-0732">Signal</keyword>
<gene>
    <name evidence="10" type="ORF">SAMN05192554_11915</name>
</gene>
<dbReference type="Pfam" id="PF13462">
    <property type="entry name" value="Thioredoxin_4"/>
    <property type="match status" value="1"/>
</dbReference>
<evidence type="ECO:0000256" key="5">
    <source>
        <dbReference type="ARBA" id="ARBA00023002"/>
    </source>
</evidence>
<evidence type="ECO:0000256" key="2">
    <source>
        <dbReference type="ARBA" id="ARBA00007787"/>
    </source>
</evidence>
<evidence type="ECO:0000313" key="11">
    <source>
        <dbReference type="Proteomes" id="UP000199370"/>
    </source>
</evidence>
<dbReference type="EMBL" id="FNIA01000019">
    <property type="protein sequence ID" value="SDN18221.1"/>
    <property type="molecule type" value="Genomic_DNA"/>
</dbReference>
<comment type="similarity">
    <text evidence="2">Belongs to the glutaredoxin family.</text>
</comment>
<dbReference type="OrthoDB" id="15256at2157"/>
<protein>
    <submittedName>
        <fullName evidence="10">Protein-disulfide isomerase</fullName>
    </submittedName>
</protein>
<evidence type="ECO:0000259" key="9">
    <source>
        <dbReference type="Pfam" id="PF13462"/>
    </source>
</evidence>
<feature type="domain" description="Thioredoxin-like fold" evidence="9">
    <location>
        <begin position="61"/>
        <end position="220"/>
    </location>
</feature>
<keyword evidence="4" id="KW-0813">Transport</keyword>
<dbReference type="STRING" id="996166.SAMN05192554_11915"/>
<evidence type="ECO:0000256" key="6">
    <source>
        <dbReference type="ARBA" id="ARBA00023157"/>
    </source>
</evidence>
<dbReference type="SUPFAM" id="SSF52833">
    <property type="entry name" value="Thioredoxin-like"/>
    <property type="match status" value="1"/>
</dbReference>
<keyword evidence="11" id="KW-1185">Reference proteome</keyword>
<dbReference type="GO" id="GO:0016853">
    <property type="term" value="F:isomerase activity"/>
    <property type="evidence" value="ECO:0007669"/>
    <property type="project" value="UniProtKB-KW"/>
</dbReference>
<dbReference type="RefSeq" id="WP_089735155.1">
    <property type="nucleotide sequence ID" value="NZ_FNIA01000019.1"/>
</dbReference>
<dbReference type="Proteomes" id="UP000199370">
    <property type="component" value="Unassembled WGS sequence"/>
</dbReference>
<evidence type="ECO:0000256" key="3">
    <source>
        <dbReference type="ARBA" id="ARBA00022729"/>
    </source>
</evidence>
<evidence type="ECO:0000313" key="10">
    <source>
        <dbReference type="EMBL" id="SDN18221.1"/>
    </source>
</evidence>
<evidence type="ECO:0000256" key="1">
    <source>
        <dbReference type="ARBA" id="ARBA00005791"/>
    </source>
</evidence>
<evidence type="ECO:0000256" key="8">
    <source>
        <dbReference type="SAM" id="Phobius"/>
    </source>
</evidence>
<dbReference type="InterPro" id="IPR012336">
    <property type="entry name" value="Thioredoxin-like_fold"/>
</dbReference>
<comment type="similarity">
    <text evidence="1">Belongs to the thioredoxin family. DsbA subfamily.</text>
</comment>
<proteinExistence type="inferred from homology"/>
<keyword evidence="6" id="KW-1015">Disulfide bond</keyword>
<dbReference type="InterPro" id="IPR036249">
    <property type="entry name" value="Thioredoxin-like_sf"/>
</dbReference>
<keyword evidence="8" id="KW-0472">Membrane</keyword>
<sequence>MDSESNITRRRALVAGGATVVFGGGVAYLASRSESSSEAYTPSTYQSLGGTTGYGVELADRPVVGERDAPVDMYYWTDYLCPFCKEFETQTLPKIGRNYIESGEVRLVFLSYPNIGQYSMPSAHWDRCVWRLNAESEPSTYWHWHGEAFEAQSGGGHDWADEETFASITERTAGITVPAVEECRQENSDAIQSGIEVDVSLARNSGVQGTPGFVLYNRDADAAGKIVGAHPYENFVDALDRVLEA</sequence>
<feature type="transmembrane region" description="Helical" evidence="8">
    <location>
        <begin position="12"/>
        <end position="30"/>
    </location>
</feature>
<reference evidence="10 11" key="1">
    <citation type="submission" date="2016-10" db="EMBL/GenBank/DDBJ databases">
        <authorList>
            <person name="de Groot N.N."/>
        </authorList>
    </citation>
    <scope>NUCLEOTIDE SEQUENCE [LARGE SCALE GENOMIC DNA]</scope>
    <source>
        <strain evidence="11">EB21,IBRC-M 10013,KCTC 4048</strain>
    </source>
</reference>
<dbReference type="GO" id="GO:0016491">
    <property type="term" value="F:oxidoreductase activity"/>
    <property type="evidence" value="ECO:0007669"/>
    <property type="project" value="UniProtKB-KW"/>
</dbReference>
<dbReference type="AlphaFoldDB" id="A0A1G9ZBG2"/>